<keyword evidence="1" id="KW-0808">Transferase</keyword>
<evidence type="ECO:0008006" key="4">
    <source>
        <dbReference type="Google" id="ProtNLM"/>
    </source>
</evidence>
<dbReference type="InterPro" id="IPR026634">
    <property type="entry name" value="TPST-like"/>
</dbReference>
<keyword evidence="3" id="KW-1185">Reference proteome</keyword>
<evidence type="ECO:0000313" key="3">
    <source>
        <dbReference type="Proteomes" id="UP000005019"/>
    </source>
</evidence>
<sequence>MLSKLAKLRDREIVVKNLVELKRDARGLWWDLTRPAAKPPVFLVGCSRSGTTVTFETIGASTELVNLGFEIPQFWNDLYGPLNNGWHSEAAGAEHARPEHRDAALRFFYRRLGGGRILDKTCINVMRIGYLHALFPEAKFVFIQRDGRDNISSMIDGWRLGRTDGDFHLSQFLGEFPEPVAINHGEYTDWAFFLAPGWQAYNHAPIEEVCAFQWICANQLALDAAAALPPDRWIHLRYEDLFERPVDMFRDVYDRLDLEFTADIEQRCRTLDQRPTSIVKGKPAKAKWKQQNPELIERILDRIAPMQARLGYDNRS</sequence>
<evidence type="ECO:0000313" key="2">
    <source>
        <dbReference type="EMBL" id="EGK69806.1"/>
    </source>
</evidence>
<dbReference type="PANTHER" id="PTHR12788:SF10">
    <property type="entry name" value="PROTEIN-TYROSINE SULFOTRANSFERASE"/>
    <property type="match status" value="1"/>
</dbReference>
<dbReference type="OrthoDB" id="1441538at2"/>
<dbReference type="Proteomes" id="UP000005019">
    <property type="component" value="Unassembled WGS sequence"/>
</dbReference>
<dbReference type="InterPro" id="IPR027417">
    <property type="entry name" value="P-loop_NTPase"/>
</dbReference>
<dbReference type="PANTHER" id="PTHR12788">
    <property type="entry name" value="PROTEIN-TYROSINE SULFOTRANSFERASE 2"/>
    <property type="match status" value="1"/>
</dbReference>
<dbReference type="EMBL" id="AFHG01000059">
    <property type="protein sequence ID" value="EGK69806.1"/>
    <property type="molecule type" value="Genomic_DNA"/>
</dbReference>
<dbReference type="Gene3D" id="3.40.50.300">
    <property type="entry name" value="P-loop containing nucleotide triphosphate hydrolases"/>
    <property type="match status" value="1"/>
</dbReference>
<dbReference type="GO" id="GO:0008476">
    <property type="term" value="F:protein-tyrosine sulfotransferase activity"/>
    <property type="evidence" value="ECO:0007669"/>
    <property type="project" value="InterPro"/>
</dbReference>
<gene>
    <name evidence="2" type="ORF">METUNv1_03771</name>
</gene>
<evidence type="ECO:0000256" key="1">
    <source>
        <dbReference type="ARBA" id="ARBA00022679"/>
    </source>
</evidence>
<dbReference type="eggNOG" id="COG4424">
    <property type="taxonomic scope" value="Bacteria"/>
</dbReference>
<dbReference type="SUPFAM" id="SSF52540">
    <property type="entry name" value="P-loop containing nucleoside triphosphate hydrolases"/>
    <property type="match status" value="1"/>
</dbReference>
<dbReference type="STRING" id="1000565.METUNv1_03771"/>
<dbReference type="AlphaFoldDB" id="F5RHH4"/>
<comment type="caution">
    <text evidence="2">The sequence shown here is derived from an EMBL/GenBank/DDBJ whole genome shotgun (WGS) entry which is preliminary data.</text>
</comment>
<dbReference type="RefSeq" id="WP_008064370.1">
    <property type="nucleotide sequence ID" value="NZ_AFHG01000059.1"/>
</dbReference>
<reference evidence="2 3" key="1">
    <citation type="journal article" date="2011" name="J. Bacteriol.">
        <title>Genome sequence of Methyloversatilis universalis FAM5T, a methylotrophic representative of the order Rhodocyclales.</title>
        <authorList>
            <person name="Kittichotirat W."/>
            <person name="Good N.M."/>
            <person name="Hall R."/>
            <person name="Bringel F."/>
            <person name="Lajus A."/>
            <person name="Medigue C."/>
            <person name="Smalley N.E."/>
            <person name="Beck D."/>
            <person name="Bumgarner R."/>
            <person name="Vuilleumier S."/>
            <person name="Kalyuzhnaya M.G."/>
        </authorList>
    </citation>
    <scope>NUCLEOTIDE SEQUENCE [LARGE SCALE GENOMIC DNA]</scope>
    <source>
        <strain evidence="3">ATCC BAA-1314 / JCM 13912 / FAM5</strain>
    </source>
</reference>
<accession>F5RHH4</accession>
<organism evidence="2 3">
    <name type="scientific">Methyloversatilis universalis (strain ATCC BAA-1314 / DSM 25237 / JCM 13912 / CCUG 52030 / FAM5)</name>
    <dbReference type="NCBI Taxonomy" id="1000565"/>
    <lineage>
        <taxon>Bacteria</taxon>
        <taxon>Pseudomonadati</taxon>
        <taxon>Pseudomonadota</taxon>
        <taxon>Betaproteobacteria</taxon>
        <taxon>Nitrosomonadales</taxon>
        <taxon>Sterolibacteriaceae</taxon>
        <taxon>Methyloversatilis</taxon>
    </lineage>
</organism>
<dbReference type="Pfam" id="PF13469">
    <property type="entry name" value="Sulfotransfer_3"/>
    <property type="match status" value="2"/>
</dbReference>
<name>F5RHH4_METUF</name>
<protein>
    <recommendedName>
        <fullName evidence="4">Sulfotransferase</fullName>
    </recommendedName>
</protein>
<proteinExistence type="predicted"/>